<gene>
    <name evidence="2" type="ORF">LJ739_01260</name>
</gene>
<dbReference type="Gene3D" id="2.150.10.10">
    <property type="entry name" value="Serralysin-like metalloprotease, C-terminal"/>
    <property type="match status" value="1"/>
</dbReference>
<keyword evidence="3" id="KW-1185">Reference proteome</keyword>
<sequence length="1315" mass="142421">MFSDVAITKEEHDQWILDTASEPFWGSMGPNAVFRAWTSAAFSPSQQRFYFFGGGHSDYGGNEIYTFDVSNGSWARLTDPAPLVKPEAHSQKANTTVYLPENSPMSTHTYDGVVWNPTTQSIWTSSPHGFGGGGGVPPHAPETPVMWEFKTATNTWHQYPASVNFHYPMSAYLAERNQALFIGHVNKKHVAALYDTDGKETWLGEVIGLDAPGLSSLFVHPQTGQLYSAHKYAIYRLDWQGNTLSATKVVEFPALEDLHFTNFFAQAAINFRPVDGKFYFWNGGPEIMTWDPQSLDFEVIWNEQDTDTPLRDAQGANKVFSKFTYVEQGDYFVGLQNAGDNQGSDGVWYWYPRSNPDDINVLTPQTLQADGVTQTSASLLLPAKQDKNFNATVRIDIKAQGQDQWQRAIDLFRMRPDMVRNSKNSTELSPDGFAGIITGLTPDTQYTVRATVQDPDATTEYDVQEITLRTSAMPGTQGQLRQIVIANDSELQSALNQAEPGDTFVLSPGLYGPITLKQSGTAAHPVTVTGASLGNVLINADGQGVGVDIDASYVRIHNLSITNAGKGVRLSSDTQGVVIDSNLINQVNVGIDAKGGHQDLTIINNRLTGPHAFGNLSNETWNHEGIVVTGHNIEVAHNTLAGFGDSLGLHWNTQRANVAINIHHNLINWGGDDGIEFDFALRNVAVHHNLITNTANGLSFQPVWGGPVYAYRNVVLNAARGPLKIKPEQDNPSGMLIYHNTLVTRDSDVGTGEAWKNSSGDIRLLTINNNLFVSGAGSSEFTLKNTSAHSYVNLDYNGWTQDGKFTFDLASQRYAVSVDSFAQWQQGPLGNHDRLLDSDTLFADSLSLQRFDDYLSTSTDVRLNSASMAIDGGIAIPGINDAYQGNAPDLGAYEAGQPLPVYGAQLTVAEGQALFALPDMVVVAQGESVIVSPLENDLHQLGLAMSVISVSTPAQGTVSQFGNTISYQSDSTFVGRVDMTYVVEDTDGEQTSSTITVLVQGPNNNPVAGDDRIELLGTGLHVISVATLLANDQDPDQDTLRLNSVSAPQSGSLSIVNQSLQFQPEAGSYGDQHISYSITDGRGGEASATLTLSVLPDSHLRGTEYRDSFDVSAQSSGFTIEGLDGHDYLVGSQGKDVIDGGNGSDVIDAQGGDDYILFAGTTIGFDNIDGGDGYDQILGTEGSDTLSIDVVVNVEKIDAKGGYDILLGDNYRQQFDFSNTVLRGIELIDLAGGHDRLIGSPQWDHVRGGAGNDLLDGHEGLDTAYFDGPIADYTIEHQADGSVTVTALVSDEGQDTLVNVEYIQFQDKKYYVLKN</sequence>
<dbReference type="Gene3D" id="2.60.40.2810">
    <property type="match status" value="2"/>
</dbReference>
<evidence type="ECO:0000313" key="2">
    <source>
        <dbReference type="EMBL" id="MCC2614865.1"/>
    </source>
</evidence>
<dbReference type="SUPFAM" id="SSF51120">
    <property type="entry name" value="beta-Roll"/>
    <property type="match status" value="1"/>
</dbReference>
<name>A0ABS8G4T0_9ALTE</name>
<evidence type="ECO:0000256" key="1">
    <source>
        <dbReference type="ARBA" id="ARBA00022837"/>
    </source>
</evidence>
<dbReference type="InterPro" id="IPR006626">
    <property type="entry name" value="PbH1"/>
</dbReference>
<evidence type="ECO:0000313" key="3">
    <source>
        <dbReference type="Proteomes" id="UP001520878"/>
    </source>
</evidence>
<dbReference type="PROSITE" id="PS00330">
    <property type="entry name" value="HEMOLYSIN_CALCIUM"/>
    <property type="match status" value="1"/>
</dbReference>
<dbReference type="InterPro" id="IPR015915">
    <property type="entry name" value="Kelch-typ_b-propeller"/>
</dbReference>
<dbReference type="InterPro" id="IPR011050">
    <property type="entry name" value="Pectin_lyase_fold/virulence"/>
</dbReference>
<proteinExistence type="predicted"/>
<accession>A0ABS8G4T0</accession>
<protein>
    <submittedName>
        <fullName evidence="2">Ig-like domain-containing protein</fullName>
    </submittedName>
</protein>
<dbReference type="EMBL" id="JAJEWP010000001">
    <property type="protein sequence ID" value="MCC2614865.1"/>
    <property type="molecule type" value="Genomic_DNA"/>
</dbReference>
<dbReference type="Proteomes" id="UP001520878">
    <property type="component" value="Unassembled WGS sequence"/>
</dbReference>
<dbReference type="InterPro" id="IPR018511">
    <property type="entry name" value="Hemolysin-typ_Ca-bd_CS"/>
</dbReference>
<dbReference type="Gene3D" id="2.120.10.80">
    <property type="entry name" value="Kelch-type beta propeller"/>
    <property type="match status" value="1"/>
</dbReference>
<dbReference type="Pfam" id="PF17963">
    <property type="entry name" value="Big_9"/>
    <property type="match status" value="2"/>
</dbReference>
<dbReference type="SMART" id="SM00710">
    <property type="entry name" value="PbH1"/>
    <property type="match status" value="5"/>
</dbReference>
<comment type="caution">
    <text evidence="2">The sequence shown here is derived from an EMBL/GenBank/DDBJ whole genome shotgun (WGS) entry which is preliminary data.</text>
</comment>
<dbReference type="InterPro" id="IPR011049">
    <property type="entry name" value="Serralysin-like_metalloprot_C"/>
</dbReference>
<organism evidence="2 3">
    <name type="scientific">Fluctibacter halophilus</name>
    <dbReference type="NCBI Taxonomy" id="226011"/>
    <lineage>
        <taxon>Bacteria</taxon>
        <taxon>Pseudomonadati</taxon>
        <taxon>Pseudomonadota</taxon>
        <taxon>Gammaproteobacteria</taxon>
        <taxon>Alteromonadales</taxon>
        <taxon>Alteromonadaceae</taxon>
        <taxon>Fluctibacter</taxon>
    </lineage>
</organism>
<dbReference type="InterPro" id="IPR001343">
    <property type="entry name" value="Hemolysn_Ca-bd"/>
</dbReference>
<dbReference type="SUPFAM" id="SSF82171">
    <property type="entry name" value="DPP6 N-terminal domain-like"/>
    <property type="match status" value="1"/>
</dbReference>
<keyword evidence="1" id="KW-0106">Calcium</keyword>
<dbReference type="SUPFAM" id="SSF51126">
    <property type="entry name" value="Pectin lyase-like"/>
    <property type="match status" value="1"/>
</dbReference>
<reference evidence="2 3" key="1">
    <citation type="submission" date="2021-10" db="EMBL/GenBank/DDBJ databases">
        <title>Draft genome of Aestuariibacter halophilus JC2043.</title>
        <authorList>
            <person name="Emsley S.A."/>
            <person name="Pfannmuller K.M."/>
            <person name="Ushijima B."/>
            <person name="Saw J.H."/>
            <person name="Videau P."/>
        </authorList>
    </citation>
    <scope>NUCLEOTIDE SEQUENCE [LARGE SCALE GENOMIC DNA]</scope>
    <source>
        <strain evidence="2 3">JC2043</strain>
    </source>
</reference>
<dbReference type="Gene3D" id="2.160.20.10">
    <property type="entry name" value="Single-stranded right-handed beta-helix, Pectin lyase-like"/>
    <property type="match status" value="1"/>
</dbReference>
<dbReference type="InterPro" id="IPR012334">
    <property type="entry name" value="Pectin_lyas_fold"/>
</dbReference>
<dbReference type="Pfam" id="PF00353">
    <property type="entry name" value="HemolysinCabind"/>
    <property type="match status" value="3"/>
</dbReference>